<dbReference type="EMBL" id="CP001802">
    <property type="protein sequence ID" value="ACY22043.1"/>
    <property type="molecule type" value="Genomic_DNA"/>
</dbReference>
<evidence type="ECO:0000313" key="2">
    <source>
        <dbReference type="Proteomes" id="UP000001219"/>
    </source>
</evidence>
<dbReference type="KEGG" id="gbr:Gbro_2829"/>
<gene>
    <name evidence="1" type="ordered locus">Gbro_2829</name>
</gene>
<evidence type="ECO:0000313" key="1">
    <source>
        <dbReference type="EMBL" id="ACY22043.1"/>
    </source>
</evidence>
<accession>D0L952</accession>
<reference evidence="1 2" key="2">
    <citation type="journal article" date="2010" name="Stand. Genomic Sci.">
        <title>Complete genome sequence of Gordonia bronchialis type strain (3410).</title>
        <authorList>
            <person name="Ivanova N."/>
            <person name="Sikorski J."/>
            <person name="Jando M."/>
            <person name="Lapidus A."/>
            <person name="Nolan M."/>
            <person name="Lucas S."/>
            <person name="Del Rio T.G."/>
            <person name="Tice H."/>
            <person name="Copeland A."/>
            <person name="Cheng J.F."/>
            <person name="Chen F."/>
            <person name="Bruce D."/>
            <person name="Goodwin L."/>
            <person name="Pitluck S."/>
            <person name="Mavromatis K."/>
            <person name="Ovchinnikova G."/>
            <person name="Pati A."/>
            <person name="Chen A."/>
            <person name="Palaniappan K."/>
            <person name="Land M."/>
            <person name="Hauser L."/>
            <person name="Chang Y.J."/>
            <person name="Jeffries C.D."/>
            <person name="Chain P."/>
            <person name="Saunders E."/>
            <person name="Han C."/>
            <person name="Detter J.C."/>
            <person name="Brettin T."/>
            <person name="Rohde M."/>
            <person name="Goker M."/>
            <person name="Bristow J."/>
            <person name="Eisen J.A."/>
            <person name="Markowitz V."/>
            <person name="Hugenholtz P."/>
            <person name="Klenk H.P."/>
            <person name="Kyrpides N.C."/>
        </authorList>
    </citation>
    <scope>NUCLEOTIDE SEQUENCE [LARGE SCALE GENOMIC DNA]</scope>
    <source>
        <strain evidence="2">ATCC 25592 / DSM 43247 / BCRC 13721 / JCM 3198 / KCTC 3076 / NBRC 16047 / NCTC 10667</strain>
    </source>
</reference>
<reference evidence="2" key="1">
    <citation type="submission" date="2009-10" db="EMBL/GenBank/DDBJ databases">
        <title>The complete chromosome of Gordonia bronchialis DSM 43247.</title>
        <authorList>
            <consortium name="US DOE Joint Genome Institute (JGI-PGF)"/>
            <person name="Lucas S."/>
            <person name="Copeland A."/>
            <person name="Lapidus A."/>
            <person name="Glavina del Rio T."/>
            <person name="Dalin E."/>
            <person name="Tice H."/>
            <person name="Bruce D."/>
            <person name="Goodwin L."/>
            <person name="Pitluck S."/>
            <person name="Kyrpides N."/>
            <person name="Mavromatis K."/>
            <person name="Ivanova N."/>
            <person name="Ovchinnikova G."/>
            <person name="Saunders E."/>
            <person name="Brettin T."/>
            <person name="Detter J.C."/>
            <person name="Han C."/>
            <person name="Larimer F."/>
            <person name="Land M."/>
            <person name="Hauser L."/>
            <person name="Markowitz V."/>
            <person name="Cheng J.-F."/>
            <person name="Hugenholtz P."/>
            <person name="Woyke T."/>
            <person name="Wu D."/>
            <person name="Jando M."/>
            <person name="Schneider S."/>
            <person name="Goeker M."/>
            <person name="Klenk H.-P."/>
            <person name="Eisen J.A."/>
        </authorList>
    </citation>
    <scope>NUCLEOTIDE SEQUENCE [LARGE SCALE GENOMIC DNA]</scope>
    <source>
        <strain evidence="2">ATCC 25592 / DSM 43247 / BCRC 13721 / JCM 3198 / KCTC 3076 / NBRC 16047 / NCTC 10667</strain>
    </source>
</reference>
<dbReference type="STRING" id="526226.Gbro_2829"/>
<dbReference type="Proteomes" id="UP000001219">
    <property type="component" value="Chromosome"/>
</dbReference>
<keyword evidence="2" id="KW-1185">Reference proteome</keyword>
<protein>
    <submittedName>
        <fullName evidence="1">Uncharacterized protein</fullName>
    </submittedName>
</protein>
<name>D0L952_GORB4</name>
<dbReference type="AlphaFoldDB" id="D0L952"/>
<dbReference type="eggNOG" id="ENOG5031VZB">
    <property type="taxonomic scope" value="Bacteria"/>
</dbReference>
<organism evidence="1 2">
    <name type="scientific">Gordonia bronchialis (strain ATCC 25592 / DSM 43247 / BCRC 13721 / JCM 3198 / KCTC 3076 / NBRC 16047 / NCTC 10667)</name>
    <name type="common">Rhodococcus bronchialis</name>
    <dbReference type="NCBI Taxonomy" id="526226"/>
    <lineage>
        <taxon>Bacteria</taxon>
        <taxon>Bacillati</taxon>
        <taxon>Actinomycetota</taxon>
        <taxon>Actinomycetes</taxon>
        <taxon>Mycobacteriales</taxon>
        <taxon>Gordoniaceae</taxon>
        <taxon>Gordonia</taxon>
    </lineage>
</organism>
<proteinExistence type="predicted"/>
<sequence length="75" mass="8436">MPRRQFETTDEFVDVDTEGATAAIRSEVEDLLQQVDSVRHEVGDTFDLRALEHQTALLEQAHDALTAALDAVDRR</sequence>
<dbReference type="HOGENOM" id="CLU_173191_0_0_11"/>